<accession>A0A2P2JTE7</accession>
<dbReference type="EMBL" id="GGEC01016265">
    <property type="protein sequence ID" value="MBW96748.1"/>
    <property type="molecule type" value="Transcribed_RNA"/>
</dbReference>
<protein>
    <submittedName>
        <fullName evidence="1">Uncharacterized protein</fullName>
    </submittedName>
</protein>
<name>A0A2P2JTE7_RHIMU</name>
<organism evidence="1">
    <name type="scientific">Rhizophora mucronata</name>
    <name type="common">Asiatic mangrove</name>
    <dbReference type="NCBI Taxonomy" id="61149"/>
    <lineage>
        <taxon>Eukaryota</taxon>
        <taxon>Viridiplantae</taxon>
        <taxon>Streptophyta</taxon>
        <taxon>Embryophyta</taxon>
        <taxon>Tracheophyta</taxon>
        <taxon>Spermatophyta</taxon>
        <taxon>Magnoliopsida</taxon>
        <taxon>eudicotyledons</taxon>
        <taxon>Gunneridae</taxon>
        <taxon>Pentapetalae</taxon>
        <taxon>rosids</taxon>
        <taxon>fabids</taxon>
        <taxon>Malpighiales</taxon>
        <taxon>Rhizophoraceae</taxon>
        <taxon>Rhizophora</taxon>
    </lineage>
</organism>
<dbReference type="AlphaFoldDB" id="A0A2P2JTE7"/>
<proteinExistence type="predicted"/>
<reference evidence="1" key="1">
    <citation type="submission" date="2018-02" db="EMBL/GenBank/DDBJ databases">
        <title>Rhizophora mucronata_Transcriptome.</title>
        <authorList>
            <person name="Meera S.P."/>
            <person name="Sreeshan A."/>
            <person name="Augustine A."/>
        </authorList>
    </citation>
    <scope>NUCLEOTIDE SEQUENCE</scope>
    <source>
        <tissue evidence="1">Leaf</tissue>
    </source>
</reference>
<sequence>MEMEPMWLSIVCLRYLQRGYRLHLEKWMRQSSLWGLHQNLICRVFSLCHMKWTTQKDYILKNLSVILKGSLLEETVRWKLGNLRKIPNQNAITQIVVGDGLQISTGQRWIWVADE</sequence>
<evidence type="ECO:0000313" key="1">
    <source>
        <dbReference type="EMBL" id="MBW96748.1"/>
    </source>
</evidence>